<sequence length="355" mass="39939">MNEEFYLKLRNDSAAGFFLTDESALQILISDQLELLPLLNAAYELRKQFVGKSVSIHILNNAQNGYCPEDCHYCAQAKSSQAGIEEYPLKSDEEILTEAKNAYEKGAHRYCMVFAGRGPSQKRTEHLAALIQKIKSQYPVEVCVSAGLLDEGKAKILKNAGLDRLNHNLNTSQRHYPKICTTHTYKDRLNTMKAARQVGLQICSGVIAGMGEGPEDIIEMAKTVAKMEVSSIPVNFYMPIEGVSLGNHVTLTPEYCLRVLCLFRFLNPKAEIRIAAGREIHLRSMEVMALYPANSLFLDGYLNTKGEERQRTFQMIKDAGFTIKSEIPLDEFIQDELNPKISLKNKEDLHFLKSL</sequence>
<evidence type="ECO:0000256" key="13">
    <source>
        <dbReference type="ARBA" id="ARBA00023014"/>
    </source>
</evidence>
<dbReference type="SMART" id="SM00729">
    <property type="entry name" value="Elp3"/>
    <property type="match status" value="1"/>
</dbReference>
<dbReference type="PROSITE" id="PS51918">
    <property type="entry name" value="RADICAL_SAM"/>
    <property type="match status" value="1"/>
</dbReference>
<comment type="cofactor">
    <cofactor evidence="14">
        <name>[2Fe-2S] cluster</name>
        <dbReference type="ChEBI" id="CHEBI:190135"/>
    </cofactor>
</comment>
<evidence type="ECO:0000256" key="14">
    <source>
        <dbReference type="ARBA" id="ARBA00034078"/>
    </source>
</evidence>
<dbReference type="Pfam" id="PF06968">
    <property type="entry name" value="BATS"/>
    <property type="match status" value="1"/>
</dbReference>
<evidence type="ECO:0000313" key="16">
    <source>
        <dbReference type="EMBL" id="VAX37092.1"/>
    </source>
</evidence>
<dbReference type="GO" id="GO:0051537">
    <property type="term" value="F:2 iron, 2 sulfur cluster binding"/>
    <property type="evidence" value="ECO:0007669"/>
    <property type="project" value="UniProtKB-KW"/>
</dbReference>
<comment type="pathway">
    <text evidence="2">Cofactor biosynthesis; biotin biosynthesis; biotin from 7,8-diaminononanoate: step 2/2.</text>
</comment>
<keyword evidence="6" id="KW-0004">4Fe-4S</keyword>
<dbReference type="PIRSF" id="PIRSF001619">
    <property type="entry name" value="Biotin_synth"/>
    <property type="match status" value="1"/>
</dbReference>
<organism evidence="16">
    <name type="scientific">hydrothermal vent metagenome</name>
    <dbReference type="NCBI Taxonomy" id="652676"/>
    <lineage>
        <taxon>unclassified sequences</taxon>
        <taxon>metagenomes</taxon>
        <taxon>ecological metagenomes</taxon>
    </lineage>
</organism>
<dbReference type="FunFam" id="3.20.20.70:FF:000026">
    <property type="entry name" value="Biotin synthase"/>
    <property type="match status" value="1"/>
</dbReference>
<dbReference type="UniPathway" id="UPA00078">
    <property type="reaction ID" value="UER00162"/>
</dbReference>
<dbReference type="SFLD" id="SFLDG01060">
    <property type="entry name" value="BATS_domain_containing"/>
    <property type="match status" value="1"/>
</dbReference>
<comment type="subunit">
    <text evidence="4">Homodimer.</text>
</comment>
<dbReference type="SFLD" id="SFLDS00029">
    <property type="entry name" value="Radical_SAM"/>
    <property type="match status" value="1"/>
</dbReference>
<dbReference type="InterPro" id="IPR010722">
    <property type="entry name" value="BATS_dom"/>
</dbReference>
<dbReference type="InterPro" id="IPR002684">
    <property type="entry name" value="Biotin_synth/BioAB"/>
</dbReference>
<evidence type="ECO:0000256" key="10">
    <source>
        <dbReference type="ARBA" id="ARBA00022723"/>
    </source>
</evidence>
<evidence type="ECO:0000256" key="11">
    <source>
        <dbReference type="ARBA" id="ARBA00022756"/>
    </source>
</evidence>
<dbReference type="EC" id="2.8.1.6" evidence="5"/>
<dbReference type="SMART" id="SM00876">
    <property type="entry name" value="BATS"/>
    <property type="match status" value="1"/>
</dbReference>
<dbReference type="InterPro" id="IPR024177">
    <property type="entry name" value="Biotin_synthase"/>
</dbReference>
<dbReference type="Gene3D" id="3.20.20.70">
    <property type="entry name" value="Aldolase class I"/>
    <property type="match status" value="1"/>
</dbReference>
<evidence type="ECO:0000256" key="6">
    <source>
        <dbReference type="ARBA" id="ARBA00022485"/>
    </source>
</evidence>
<keyword evidence="9" id="KW-0001">2Fe-2S</keyword>
<dbReference type="InterPro" id="IPR007197">
    <property type="entry name" value="rSAM"/>
</dbReference>
<dbReference type="GO" id="GO:0046872">
    <property type="term" value="F:metal ion binding"/>
    <property type="evidence" value="ECO:0007669"/>
    <property type="project" value="UniProtKB-KW"/>
</dbReference>
<evidence type="ECO:0000256" key="4">
    <source>
        <dbReference type="ARBA" id="ARBA00011738"/>
    </source>
</evidence>
<evidence type="ECO:0000256" key="3">
    <source>
        <dbReference type="ARBA" id="ARBA00010765"/>
    </source>
</evidence>
<dbReference type="GO" id="GO:0051539">
    <property type="term" value="F:4 iron, 4 sulfur cluster binding"/>
    <property type="evidence" value="ECO:0007669"/>
    <property type="project" value="UniProtKB-KW"/>
</dbReference>
<evidence type="ECO:0000256" key="5">
    <source>
        <dbReference type="ARBA" id="ARBA00012236"/>
    </source>
</evidence>
<proteinExistence type="inferred from homology"/>
<name>A0A3B1D8N3_9ZZZZ</name>
<keyword evidence="13" id="KW-0411">Iron-sulfur</keyword>
<keyword evidence="8" id="KW-0949">S-adenosyl-L-methionine</keyword>
<dbReference type="Pfam" id="PF04055">
    <property type="entry name" value="Radical_SAM"/>
    <property type="match status" value="1"/>
</dbReference>
<keyword evidence="12" id="KW-0408">Iron</keyword>
<dbReference type="GO" id="GO:0004076">
    <property type="term" value="F:biotin synthase activity"/>
    <property type="evidence" value="ECO:0007669"/>
    <property type="project" value="UniProtKB-EC"/>
</dbReference>
<evidence type="ECO:0000256" key="12">
    <source>
        <dbReference type="ARBA" id="ARBA00023004"/>
    </source>
</evidence>
<evidence type="ECO:0000256" key="9">
    <source>
        <dbReference type="ARBA" id="ARBA00022714"/>
    </source>
</evidence>
<keyword evidence="10" id="KW-0479">Metal-binding</keyword>
<accession>A0A3B1D8N3</accession>
<dbReference type="InterPro" id="IPR058240">
    <property type="entry name" value="rSAM_sf"/>
</dbReference>
<keyword evidence="7 16" id="KW-0808">Transferase</keyword>
<evidence type="ECO:0000256" key="1">
    <source>
        <dbReference type="ARBA" id="ARBA00001966"/>
    </source>
</evidence>
<dbReference type="EMBL" id="UOGJ01000119">
    <property type="protein sequence ID" value="VAX37092.1"/>
    <property type="molecule type" value="Genomic_DNA"/>
</dbReference>
<comment type="cofactor">
    <cofactor evidence="1">
        <name>[4Fe-4S] cluster</name>
        <dbReference type="ChEBI" id="CHEBI:49883"/>
    </cofactor>
</comment>
<gene>
    <name evidence="16" type="ORF">MNBD_UNCLBAC01-1606</name>
</gene>
<protein>
    <recommendedName>
        <fullName evidence="5">biotin synthase</fullName>
        <ecNumber evidence="5">2.8.1.6</ecNumber>
    </recommendedName>
</protein>
<dbReference type="NCBIfam" id="TIGR00433">
    <property type="entry name" value="bioB"/>
    <property type="match status" value="1"/>
</dbReference>
<feature type="domain" description="Radical SAM core" evidence="15">
    <location>
        <begin position="52"/>
        <end position="278"/>
    </location>
</feature>
<evidence type="ECO:0000256" key="8">
    <source>
        <dbReference type="ARBA" id="ARBA00022691"/>
    </source>
</evidence>
<dbReference type="InterPro" id="IPR006638">
    <property type="entry name" value="Elp3/MiaA/NifB-like_rSAM"/>
</dbReference>
<keyword evidence="11" id="KW-0093">Biotin biosynthesis</keyword>
<dbReference type="SFLD" id="SFLDG01278">
    <property type="entry name" value="biotin_synthase_like"/>
    <property type="match status" value="1"/>
</dbReference>
<dbReference type="PANTHER" id="PTHR22976:SF2">
    <property type="entry name" value="BIOTIN SYNTHASE, MITOCHONDRIAL"/>
    <property type="match status" value="1"/>
</dbReference>
<evidence type="ECO:0000256" key="7">
    <source>
        <dbReference type="ARBA" id="ARBA00022679"/>
    </source>
</evidence>
<dbReference type="SUPFAM" id="SSF102114">
    <property type="entry name" value="Radical SAM enzymes"/>
    <property type="match status" value="1"/>
</dbReference>
<dbReference type="InterPro" id="IPR013785">
    <property type="entry name" value="Aldolase_TIM"/>
</dbReference>
<reference evidence="16" key="1">
    <citation type="submission" date="2018-06" db="EMBL/GenBank/DDBJ databases">
        <authorList>
            <person name="Zhirakovskaya E."/>
        </authorList>
    </citation>
    <scope>NUCLEOTIDE SEQUENCE</scope>
</reference>
<evidence type="ECO:0000259" key="15">
    <source>
        <dbReference type="PROSITE" id="PS51918"/>
    </source>
</evidence>
<evidence type="ECO:0000256" key="2">
    <source>
        <dbReference type="ARBA" id="ARBA00004942"/>
    </source>
</evidence>
<dbReference type="AlphaFoldDB" id="A0A3B1D8N3"/>
<dbReference type="CDD" id="cd01335">
    <property type="entry name" value="Radical_SAM"/>
    <property type="match status" value="1"/>
</dbReference>
<dbReference type="PANTHER" id="PTHR22976">
    <property type="entry name" value="BIOTIN SYNTHASE"/>
    <property type="match status" value="1"/>
</dbReference>
<dbReference type="GO" id="GO:0009102">
    <property type="term" value="P:biotin biosynthetic process"/>
    <property type="evidence" value="ECO:0007669"/>
    <property type="project" value="UniProtKB-UniPathway"/>
</dbReference>
<comment type="similarity">
    <text evidence="3">Belongs to the radical SAM superfamily. Biotin synthase family.</text>
</comment>
<dbReference type="HAMAP" id="MF_01694">
    <property type="entry name" value="BioB"/>
    <property type="match status" value="1"/>
</dbReference>